<accession>A0ABT7BAU2</accession>
<reference evidence="10 11" key="1">
    <citation type="submission" date="2023-01" db="EMBL/GenBank/DDBJ databases">
        <title>Novel diversity within Roseofilum (Cyanobacteria; Desertifilaceae) from marine benthic mats with descriptions of four novel species.</title>
        <authorList>
            <person name="Wang Y."/>
            <person name="Berthold D.E."/>
            <person name="Hu J."/>
            <person name="Lefler F.W."/>
            <person name="Laughinghouse H.D. IV."/>
        </authorList>
    </citation>
    <scope>NUCLEOTIDE SEQUENCE [LARGE SCALE GENOMIC DNA]</scope>
    <source>
        <strain evidence="10 11">BLCC-M114</strain>
    </source>
</reference>
<keyword evidence="4" id="KW-0808">Transferase</keyword>
<evidence type="ECO:0000256" key="2">
    <source>
        <dbReference type="ARBA" id="ARBA00012438"/>
    </source>
</evidence>
<dbReference type="InterPro" id="IPR001789">
    <property type="entry name" value="Sig_transdc_resp-reg_receiver"/>
</dbReference>
<feature type="modified residue" description="4-aspartylphosphate" evidence="6">
    <location>
        <position position="63"/>
    </location>
</feature>
<dbReference type="PANTHER" id="PTHR45339">
    <property type="entry name" value="HYBRID SIGNAL TRANSDUCTION HISTIDINE KINASE J"/>
    <property type="match status" value="1"/>
</dbReference>
<dbReference type="Pfam" id="PF02518">
    <property type="entry name" value="HATPase_c"/>
    <property type="match status" value="1"/>
</dbReference>
<dbReference type="InterPro" id="IPR036890">
    <property type="entry name" value="HATPase_C_sf"/>
</dbReference>
<keyword evidence="5" id="KW-0902">Two-component regulatory system</keyword>
<dbReference type="InterPro" id="IPR004358">
    <property type="entry name" value="Sig_transdc_His_kin-like_C"/>
</dbReference>
<dbReference type="PROSITE" id="PS50110">
    <property type="entry name" value="RESPONSE_REGULATORY"/>
    <property type="match status" value="2"/>
</dbReference>
<dbReference type="InterPro" id="IPR011006">
    <property type="entry name" value="CheY-like_superfamily"/>
</dbReference>
<dbReference type="SMART" id="SM00448">
    <property type="entry name" value="REC"/>
    <property type="match status" value="2"/>
</dbReference>
<comment type="catalytic activity">
    <reaction evidence="1">
        <text>ATP + protein L-histidine = ADP + protein N-phospho-L-histidine.</text>
        <dbReference type="EC" id="2.7.13.3"/>
    </reaction>
</comment>
<comment type="caution">
    <text evidence="10">The sequence shown here is derived from an EMBL/GenBank/DDBJ whole genome shotgun (WGS) entry which is preliminary data.</text>
</comment>
<dbReference type="Proteomes" id="UP001235849">
    <property type="component" value="Unassembled WGS sequence"/>
</dbReference>
<feature type="coiled-coil region" evidence="7">
    <location>
        <begin position="138"/>
        <end position="190"/>
    </location>
</feature>
<sequence>MSSKRAILCVDDNPIILDSLKRQLKAWLTPSYLIEQAESGIEALEIAEDLIADRIDIALIISDHMMPGMSGDELLIKVHDLSSKTLKILLTGQASADVVGRVVNYAKLYRYISKPWDEEDLKLTVTEALRSYDQDQKLAQQNKRLQLINAELTELNQDLEKKVSQRTQELEQAKQTAELANRAKSEFLANMSHELRSPLNVILGFCQLMGRSSSLPPEHQENLRIMNRSGQHLLTLINNVLDLSKIEAGRITLDESCFDFMRLIDDLEGMFKLKAEQQSIELFFQVSPEVPSYICTDQVKLRQILINLLNNSLKFTEEGHVSLRISTVSPQADPSSHKIVLQVEVEDTGPGIDPEEQQKLFEAFVQSKTRKVSQEGTGLGLTIAQKFVQLMHGTITLESQVGYGSKFKFTIEVLRVDSDQVLPTHSSHRVVGLAPEQPVYRILIVDDQWENRQLLLQFLEPIGFEVKLAENGQEAIAIWETWKPHLIWMDIRMPVMNGDLVTEQIRANTPATEPPPIIIALTASILEEELDRILKVGCNDCVLKPFTEDLIFEKIAKHLSVRYIYDDHLQPSQEHPVTPSSSPFILSSDSLKVMPYPWLQQLYQAADAIDDDRLLQLIDQIPDRYSTLAQSLTDLVKTFRCDQILSLIEDIRMDNFNSNR</sequence>
<dbReference type="Pfam" id="PF00512">
    <property type="entry name" value="HisKA"/>
    <property type="match status" value="1"/>
</dbReference>
<dbReference type="PROSITE" id="PS50109">
    <property type="entry name" value="HIS_KIN"/>
    <property type="match status" value="1"/>
</dbReference>
<evidence type="ECO:0000313" key="11">
    <source>
        <dbReference type="Proteomes" id="UP001235849"/>
    </source>
</evidence>
<keyword evidence="4" id="KW-0418">Kinase</keyword>
<dbReference type="SUPFAM" id="SSF55874">
    <property type="entry name" value="ATPase domain of HSP90 chaperone/DNA topoisomerase II/histidine kinase"/>
    <property type="match status" value="1"/>
</dbReference>
<dbReference type="PANTHER" id="PTHR45339:SF1">
    <property type="entry name" value="HYBRID SIGNAL TRANSDUCTION HISTIDINE KINASE J"/>
    <property type="match status" value="1"/>
</dbReference>
<evidence type="ECO:0000256" key="5">
    <source>
        <dbReference type="ARBA" id="ARBA00023012"/>
    </source>
</evidence>
<dbReference type="Pfam" id="PF00072">
    <property type="entry name" value="Response_reg"/>
    <property type="match status" value="2"/>
</dbReference>
<evidence type="ECO:0000259" key="8">
    <source>
        <dbReference type="PROSITE" id="PS50109"/>
    </source>
</evidence>
<dbReference type="CDD" id="cd16922">
    <property type="entry name" value="HATPase_EvgS-ArcB-TorS-like"/>
    <property type="match status" value="1"/>
</dbReference>
<dbReference type="CDD" id="cd00082">
    <property type="entry name" value="HisKA"/>
    <property type="match status" value="1"/>
</dbReference>
<dbReference type="Gene3D" id="1.10.287.130">
    <property type="match status" value="1"/>
</dbReference>
<organism evidence="10 11">
    <name type="scientific">Roseofilum capinflatum BLCC-M114</name>
    <dbReference type="NCBI Taxonomy" id="3022440"/>
    <lineage>
        <taxon>Bacteria</taxon>
        <taxon>Bacillati</taxon>
        <taxon>Cyanobacteriota</taxon>
        <taxon>Cyanophyceae</taxon>
        <taxon>Desertifilales</taxon>
        <taxon>Desertifilaceae</taxon>
        <taxon>Roseofilum</taxon>
        <taxon>Roseofilum capinflatum</taxon>
    </lineage>
</organism>
<evidence type="ECO:0000256" key="3">
    <source>
        <dbReference type="ARBA" id="ARBA00022553"/>
    </source>
</evidence>
<proteinExistence type="predicted"/>
<keyword evidence="7" id="KW-0175">Coiled coil</keyword>
<feature type="modified residue" description="4-aspartylphosphate" evidence="6">
    <location>
        <position position="490"/>
    </location>
</feature>
<protein>
    <recommendedName>
        <fullName evidence="2">histidine kinase</fullName>
        <ecNumber evidence="2">2.7.13.3</ecNumber>
    </recommendedName>
</protein>
<dbReference type="InterPro" id="IPR005467">
    <property type="entry name" value="His_kinase_dom"/>
</dbReference>
<dbReference type="SUPFAM" id="SSF47384">
    <property type="entry name" value="Homodimeric domain of signal transducing histidine kinase"/>
    <property type="match status" value="1"/>
</dbReference>
<dbReference type="EC" id="2.7.13.3" evidence="2"/>
<keyword evidence="3 6" id="KW-0597">Phosphoprotein</keyword>
<dbReference type="SUPFAM" id="SSF52172">
    <property type="entry name" value="CheY-like"/>
    <property type="match status" value="2"/>
</dbReference>
<dbReference type="EMBL" id="JAQOSO010000101">
    <property type="protein sequence ID" value="MDJ1176292.1"/>
    <property type="molecule type" value="Genomic_DNA"/>
</dbReference>
<feature type="domain" description="Response regulatory" evidence="9">
    <location>
        <begin position="6"/>
        <end position="129"/>
    </location>
</feature>
<feature type="domain" description="Response regulatory" evidence="9">
    <location>
        <begin position="441"/>
        <end position="559"/>
    </location>
</feature>
<evidence type="ECO:0000313" key="10">
    <source>
        <dbReference type="EMBL" id="MDJ1176292.1"/>
    </source>
</evidence>
<evidence type="ECO:0000256" key="7">
    <source>
        <dbReference type="SAM" id="Coils"/>
    </source>
</evidence>
<evidence type="ECO:0000256" key="1">
    <source>
        <dbReference type="ARBA" id="ARBA00000085"/>
    </source>
</evidence>
<dbReference type="CDD" id="cd17546">
    <property type="entry name" value="REC_hyHK_CKI1_RcsC-like"/>
    <property type="match status" value="1"/>
</dbReference>
<dbReference type="SMART" id="SM00387">
    <property type="entry name" value="HATPase_c"/>
    <property type="match status" value="1"/>
</dbReference>
<dbReference type="InterPro" id="IPR003594">
    <property type="entry name" value="HATPase_dom"/>
</dbReference>
<dbReference type="SMART" id="SM00388">
    <property type="entry name" value="HisKA"/>
    <property type="match status" value="1"/>
</dbReference>
<keyword evidence="11" id="KW-1185">Reference proteome</keyword>
<feature type="domain" description="Histidine kinase" evidence="8">
    <location>
        <begin position="190"/>
        <end position="415"/>
    </location>
</feature>
<dbReference type="PRINTS" id="PR00344">
    <property type="entry name" value="BCTRLSENSOR"/>
</dbReference>
<dbReference type="Gene3D" id="3.40.50.2300">
    <property type="match status" value="2"/>
</dbReference>
<dbReference type="InterPro" id="IPR036097">
    <property type="entry name" value="HisK_dim/P_sf"/>
</dbReference>
<dbReference type="RefSeq" id="WP_283768579.1">
    <property type="nucleotide sequence ID" value="NZ_JAQOSO010000101.1"/>
</dbReference>
<evidence type="ECO:0000259" key="9">
    <source>
        <dbReference type="PROSITE" id="PS50110"/>
    </source>
</evidence>
<name>A0ABT7BAU2_9CYAN</name>
<dbReference type="InterPro" id="IPR003661">
    <property type="entry name" value="HisK_dim/P_dom"/>
</dbReference>
<dbReference type="Gene3D" id="3.30.565.10">
    <property type="entry name" value="Histidine kinase-like ATPase, C-terminal domain"/>
    <property type="match status" value="1"/>
</dbReference>
<evidence type="ECO:0000256" key="6">
    <source>
        <dbReference type="PROSITE-ProRule" id="PRU00169"/>
    </source>
</evidence>
<gene>
    <name evidence="10" type="ORF">PMG25_19595</name>
</gene>
<evidence type="ECO:0000256" key="4">
    <source>
        <dbReference type="ARBA" id="ARBA00022777"/>
    </source>
</evidence>